<reference evidence="2 3" key="1">
    <citation type="submission" date="2019-04" db="EMBL/GenBank/DDBJ databases">
        <title>Fungal friends and foes A comparative genomics study of 23 Aspergillus species from section Flavi.</title>
        <authorList>
            <consortium name="DOE Joint Genome Institute"/>
            <person name="Kjaerbolling I."/>
            <person name="Vesth T.C."/>
            <person name="Frisvad J.C."/>
            <person name="Nybo J.L."/>
            <person name="Theobald S."/>
            <person name="Kildgaard S."/>
            <person name="Petersen T.I."/>
            <person name="Kuo A."/>
            <person name="Sato A."/>
            <person name="Lyhne E.K."/>
            <person name="Kogle M.E."/>
            <person name="Wiebenga A."/>
            <person name="Kun R.S."/>
            <person name="Lubbers R.J."/>
            <person name="Makela M.R."/>
            <person name="Barry K."/>
            <person name="Chovatia M."/>
            <person name="Clum A."/>
            <person name="Daum C."/>
            <person name="Haridas S."/>
            <person name="He G."/>
            <person name="LaButti K."/>
            <person name="Lipzen A."/>
            <person name="Mondo S."/>
            <person name="Pangilinan J."/>
            <person name="Riley R."/>
            <person name="Salamov A."/>
            <person name="Simmons B.A."/>
            <person name="Magnuson J.K."/>
            <person name="Henrissat B."/>
            <person name="Mortensen U.H."/>
            <person name="Larsen T.O."/>
            <person name="De vries R.P."/>
            <person name="Grigoriev I.V."/>
            <person name="Machida M."/>
            <person name="Baker S.E."/>
            <person name="Andersen M.R."/>
        </authorList>
    </citation>
    <scope>NUCLEOTIDE SEQUENCE [LARGE SCALE GENOMIC DNA]</scope>
    <source>
        <strain evidence="2 3">CBS 117635</strain>
    </source>
</reference>
<dbReference type="EMBL" id="ML732910">
    <property type="protein sequence ID" value="KAB8267253.1"/>
    <property type="molecule type" value="Genomic_DNA"/>
</dbReference>
<name>A0A5N6IQ19_9EURO</name>
<dbReference type="AlphaFoldDB" id="A0A5N6IQ19"/>
<accession>A0A5N6IQ19</accession>
<dbReference type="PANTHER" id="PTHR32161:SF8">
    <property type="entry name" value="DPP6 N-TERMINAL DOMAIN-LIKE PROTEIN"/>
    <property type="match status" value="1"/>
</dbReference>
<evidence type="ECO:0000256" key="1">
    <source>
        <dbReference type="SAM" id="SignalP"/>
    </source>
</evidence>
<gene>
    <name evidence="2" type="ORF">BDV30DRAFT_244487</name>
</gene>
<proteinExistence type="predicted"/>
<evidence type="ECO:0000313" key="3">
    <source>
        <dbReference type="Proteomes" id="UP000326289"/>
    </source>
</evidence>
<organism evidence="2 3">
    <name type="scientific">Aspergillus minisclerotigenes</name>
    <dbReference type="NCBI Taxonomy" id="656917"/>
    <lineage>
        <taxon>Eukaryota</taxon>
        <taxon>Fungi</taxon>
        <taxon>Dikarya</taxon>
        <taxon>Ascomycota</taxon>
        <taxon>Pezizomycotina</taxon>
        <taxon>Eurotiomycetes</taxon>
        <taxon>Eurotiomycetidae</taxon>
        <taxon>Eurotiales</taxon>
        <taxon>Aspergillaceae</taxon>
        <taxon>Aspergillus</taxon>
        <taxon>Aspergillus subgen. Circumdati</taxon>
    </lineage>
</organism>
<dbReference type="Proteomes" id="UP000326289">
    <property type="component" value="Unassembled WGS sequence"/>
</dbReference>
<evidence type="ECO:0000313" key="2">
    <source>
        <dbReference type="EMBL" id="KAB8267253.1"/>
    </source>
</evidence>
<dbReference type="Gene3D" id="2.120.10.30">
    <property type="entry name" value="TolB, C-terminal domain"/>
    <property type="match status" value="3"/>
</dbReference>
<dbReference type="PANTHER" id="PTHR32161">
    <property type="entry name" value="DPP6 N-TERMINAL DOMAIN-LIKE PROTEIN"/>
    <property type="match status" value="1"/>
</dbReference>
<dbReference type="InterPro" id="IPR011042">
    <property type="entry name" value="6-blade_b-propeller_TolB-like"/>
</dbReference>
<dbReference type="SUPFAM" id="SSF82171">
    <property type="entry name" value="DPP6 N-terminal domain-like"/>
    <property type="match status" value="1"/>
</dbReference>
<dbReference type="Pfam" id="PF07676">
    <property type="entry name" value="PD40"/>
    <property type="match status" value="6"/>
</dbReference>
<keyword evidence="3" id="KW-1185">Reference proteome</keyword>
<dbReference type="SUPFAM" id="SSF69304">
    <property type="entry name" value="Tricorn protease N-terminal domain"/>
    <property type="match status" value="1"/>
</dbReference>
<dbReference type="InterPro" id="IPR011659">
    <property type="entry name" value="WD40"/>
</dbReference>
<keyword evidence="1" id="KW-0732">Signal</keyword>
<feature type="chain" id="PRO_5024840227" description="Tricorn protease N-terminal domain-containing protein" evidence="1">
    <location>
        <begin position="37"/>
        <end position="701"/>
    </location>
</feature>
<sequence length="701" mass="76322">MYIGSSWSPDPCQYRARSTPLAAMLSFLASPLLALAIGPSAAYAACPYAQQMGLDLNARDISHPPSLAAHQSHHRGLGKDGVMLMNRIAPGTSKLYISDIDGSNERPLLSNPVFEYHASFSPDGQWVLFTSERNGDGNSDIWRVRTNGSDLQPLVTTPAVEDSVVLSPNGTHAAYVSTEGMIANIWVLDLVTGNRWNLTDTPAIAATTNKTVPHGYFKPAWSPDGQWIAFSSDRNTKWAGHGWETFMGLSGWEHTQELSIFAIRPDGTGFRKVIGKEGYALGSPSWSADGKRIVYYEMTRETTWDAHSSFDVNSANSSIVSVDFATGTDRVVEVNTSGVKIFPQYLGSTSSIGYLLKGTTKEGIYSGTTYYNTTVRSPAWSPDGKRVVYEKVSWDIRPQNKLLYSWDANWTYRFTDVFPTVNTAGRLAITQKQLGDSAVISLNATGTDNETVFDPVARGILSLSSVEQGTSGAFQSSWSSDGNWLTYGVGYWFAGRASNGGWIVRSKADGSEAMNLTTSAIPLSAGGNNTLNTGFPSFSPDGTKIVFRVWGADAEDGDTSQLGLRILHLDQVTANGTYPVTVLTNWWDTLPSFSPDGTKIVFTRRISGSNYEVCTIAPDGSDLQVLTSSEANDAHAVWSHDGRIMYSTGEYGFQSECALYDNTFQPYGQINIMDADGGNKRALTNSLWEDSMPAYVPGEFL</sequence>
<feature type="signal peptide" evidence="1">
    <location>
        <begin position="1"/>
        <end position="36"/>
    </location>
</feature>
<evidence type="ECO:0008006" key="4">
    <source>
        <dbReference type="Google" id="ProtNLM"/>
    </source>
</evidence>
<protein>
    <recommendedName>
        <fullName evidence="4">Tricorn protease N-terminal domain-containing protein</fullName>
    </recommendedName>
</protein>